<feature type="compositionally biased region" description="Basic and acidic residues" evidence="1">
    <location>
        <begin position="65"/>
        <end position="80"/>
    </location>
</feature>
<keyword evidence="3" id="KW-1185">Reference proteome</keyword>
<gene>
    <name evidence="2" type="ORF">LSALG_LOCUS35894</name>
</gene>
<dbReference type="EMBL" id="OX465084">
    <property type="protein sequence ID" value="CAI9297059.1"/>
    <property type="molecule type" value="Genomic_DNA"/>
</dbReference>
<dbReference type="AlphaFoldDB" id="A0AA35ZQK9"/>
<reference evidence="2" key="1">
    <citation type="submission" date="2023-04" db="EMBL/GenBank/DDBJ databases">
        <authorList>
            <person name="Vijverberg K."/>
            <person name="Xiong W."/>
            <person name="Schranz E."/>
        </authorList>
    </citation>
    <scope>NUCLEOTIDE SEQUENCE</scope>
</reference>
<evidence type="ECO:0000256" key="1">
    <source>
        <dbReference type="SAM" id="MobiDB-lite"/>
    </source>
</evidence>
<accession>A0AA35ZQK9</accession>
<name>A0AA35ZQK9_LACSI</name>
<proteinExistence type="predicted"/>
<sequence length="91" mass="10252">MATLGQHVPTKSYCFVYRYQSTTLPGLFPNTNPGLGHKNATFPEGGRPQKLNLRRKKKRVGVNQDARHVKGNEEIEKEFGDVQLTQPKGED</sequence>
<evidence type="ECO:0000313" key="2">
    <source>
        <dbReference type="EMBL" id="CAI9297059.1"/>
    </source>
</evidence>
<organism evidence="2 3">
    <name type="scientific">Lactuca saligna</name>
    <name type="common">Willowleaf lettuce</name>
    <dbReference type="NCBI Taxonomy" id="75948"/>
    <lineage>
        <taxon>Eukaryota</taxon>
        <taxon>Viridiplantae</taxon>
        <taxon>Streptophyta</taxon>
        <taxon>Embryophyta</taxon>
        <taxon>Tracheophyta</taxon>
        <taxon>Spermatophyta</taxon>
        <taxon>Magnoliopsida</taxon>
        <taxon>eudicotyledons</taxon>
        <taxon>Gunneridae</taxon>
        <taxon>Pentapetalae</taxon>
        <taxon>asterids</taxon>
        <taxon>campanulids</taxon>
        <taxon>Asterales</taxon>
        <taxon>Asteraceae</taxon>
        <taxon>Cichorioideae</taxon>
        <taxon>Cichorieae</taxon>
        <taxon>Lactucinae</taxon>
        <taxon>Lactuca</taxon>
    </lineage>
</organism>
<evidence type="ECO:0000313" key="3">
    <source>
        <dbReference type="Proteomes" id="UP001177003"/>
    </source>
</evidence>
<protein>
    <submittedName>
        <fullName evidence="2">Uncharacterized protein</fullName>
    </submittedName>
</protein>
<dbReference type="Proteomes" id="UP001177003">
    <property type="component" value="Chromosome 8"/>
</dbReference>
<feature type="region of interest" description="Disordered" evidence="1">
    <location>
        <begin position="56"/>
        <end position="91"/>
    </location>
</feature>